<evidence type="ECO:0000313" key="2">
    <source>
        <dbReference type="Proteomes" id="UP000051330"/>
    </source>
</evidence>
<accession>A0A0R1NAQ9</accession>
<sequence length="117" mass="13140">MAPISDQEIRNNMDKMVDAPIMAGVHYGHDYPDEACFILRDGTLVYGGLGFWTQKDATAVLQVMMGKHARNDFQTMVLEAGLVVSMPAEYKYIVYGGPTTSQERILTELREIFGFDE</sequence>
<reference evidence="1 2" key="1">
    <citation type="journal article" date="2015" name="Genome Announc.">
        <title>Expanding the biotechnology potential of lactobacilli through comparative genomics of 213 strains and associated genera.</title>
        <authorList>
            <person name="Sun Z."/>
            <person name="Harris H.M."/>
            <person name="McCann A."/>
            <person name="Guo C."/>
            <person name="Argimon S."/>
            <person name="Zhang W."/>
            <person name="Yang X."/>
            <person name="Jeffery I.B."/>
            <person name="Cooney J.C."/>
            <person name="Kagawa T.F."/>
            <person name="Liu W."/>
            <person name="Song Y."/>
            <person name="Salvetti E."/>
            <person name="Wrobel A."/>
            <person name="Rasinkangas P."/>
            <person name="Parkhill J."/>
            <person name="Rea M.C."/>
            <person name="O'Sullivan O."/>
            <person name="Ritari J."/>
            <person name="Douillard F.P."/>
            <person name="Paul Ross R."/>
            <person name="Yang R."/>
            <person name="Briner A.E."/>
            <person name="Felis G.E."/>
            <person name="de Vos W.M."/>
            <person name="Barrangou R."/>
            <person name="Klaenhammer T.R."/>
            <person name="Caufield P.W."/>
            <person name="Cui Y."/>
            <person name="Zhang H."/>
            <person name="O'Toole P.W."/>
        </authorList>
    </citation>
    <scope>NUCLEOTIDE SEQUENCE [LARGE SCALE GENOMIC DNA]</scope>
    <source>
        <strain evidence="1 2">DSM 12744</strain>
    </source>
</reference>
<keyword evidence="2" id="KW-1185">Reference proteome</keyword>
<gene>
    <name evidence="1" type="ORF">FD09_GL000287</name>
</gene>
<protein>
    <submittedName>
        <fullName evidence="1">Uncharacterized protein</fullName>
    </submittedName>
</protein>
<name>A0A0R1NAQ9_9LACO</name>
<evidence type="ECO:0000313" key="1">
    <source>
        <dbReference type="EMBL" id="KRL14634.1"/>
    </source>
</evidence>
<dbReference type="Proteomes" id="UP000051330">
    <property type="component" value="Unassembled WGS sequence"/>
</dbReference>
<organism evidence="1 2">
    <name type="scientific">Schleiferilactobacillus perolens DSM 12744</name>
    <dbReference type="NCBI Taxonomy" id="1423792"/>
    <lineage>
        <taxon>Bacteria</taxon>
        <taxon>Bacillati</taxon>
        <taxon>Bacillota</taxon>
        <taxon>Bacilli</taxon>
        <taxon>Lactobacillales</taxon>
        <taxon>Lactobacillaceae</taxon>
        <taxon>Schleiferilactobacillus</taxon>
    </lineage>
</organism>
<dbReference type="RefSeq" id="WP_057817503.1">
    <property type="nucleotide sequence ID" value="NZ_AZEC01000001.1"/>
</dbReference>
<dbReference type="PATRIC" id="fig|1423792.3.peg.292"/>
<comment type="caution">
    <text evidence="1">The sequence shown here is derived from an EMBL/GenBank/DDBJ whole genome shotgun (WGS) entry which is preliminary data.</text>
</comment>
<proteinExistence type="predicted"/>
<dbReference type="OrthoDB" id="9916498at2"/>
<dbReference type="STRING" id="1423792.FD09_GL000287"/>
<dbReference type="EMBL" id="AZEC01000001">
    <property type="protein sequence ID" value="KRL14634.1"/>
    <property type="molecule type" value="Genomic_DNA"/>
</dbReference>
<dbReference type="AlphaFoldDB" id="A0A0R1NAQ9"/>